<name>A0A833QVR8_9POAL</name>
<dbReference type="OrthoDB" id="689462at2759"/>
<dbReference type="Pfam" id="PF05678">
    <property type="entry name" value="VQ"/>
    <property type="match status" value="1"/>
</dbReference>
<evidence type="ECO:0000256" key="1">
    <source>
        <dbReference type="SAM" id="MobiDB-lite"/>
    </source>
</evidence>
<organism evidence="3 4">
    <name type="scientific">Carex littledalei</name>
    <dbReference type="NCBI Taxonomy" id="544730"/>
    <lineage>
        <taxon>Eukaryota</taxon>
        <taxon>Viridiplantae</taxon>
        <taxon>Streptophyta</taxon>
        <taxon>Embryophyta</taxon>
        <taxon>Tracheophyta</taxon>
        <taxon>Spermatophyta</taxon>
        <taxon>Magnoliopsida</taxon>
        <taxon>Liliopsida</taxon>
        <taxon>Poales</taxon>
        <taxon>Cyperaceae</taxon>
        <taxon>Cyperoideae</taxon>
        <taxon>Cariceae</taxon>
        <taxon>Carex</taxon>
        <taxon>Carex subgen. Euthyceras</taxon>
    </lineage>
</organism>
<dbReference type="AlphaFoldDB" id="A0A833QVR8"/>
<feature type="domain" description="VQ" evidence="2">
    <location>
        <begin position="29"/>
        <end position="52"/>
    </location>
</feature>
<evidence type="ECO:0000259" key="2">
    <source>
        <dbReference type="Pfam" id="PF05678"/>
    </source>
</evidence>
<dbReference type="InterPro" id="IPR008889">
    <property type="entry name" value="VQ"/>
</dbReference>
<dbReference type="PANTHER" id="PTHR34794">
    <property type="entry name" value="EXPRESSED PROTEIN"/>
    <property type="match status" value="1"/>
</dbReference>
<feature type="region of interest" description="Disordered" evidence="1">
    <location>
        <begin position="47"/>
        <end position="67"/>
    </location>
</feature>
<reference evidence="3" key="1">
    <citation type="submission" date="2020-01" db="EMBL/GenBank/DDBJ databases">
        <title>Genome sequence of Kobresia littledalei, the first chromosome-level genome in the family Cyperaceae.</title>
        <authorList>
            <person name="Qu G."/>
        </authorList>
    </citation>
    <scope>NUCLEOTIDE SEQUENCE</scope>
    <source>
        <strain evidence="3">C.B.Clarke</strain>
        <tissue evidence="3">Leaf</tissue>
    </source>
</reference>
<dbReference type="PANTHER" id="PTHR34794:SF1">
    <property type="entry name" value="OS10G0101800 PROTEIN"/>
    <property type="match status" value="1"/>
</dbReference>
<protein>
    <submittedName>
        <fullName evidence="3">WAS/WASL-interacting protein family member 1-like protein</fullName>
    </submittedName>
</protein>
<keyword evidence="4" id="KW-1185">Reference proteome</keyword>
<dbReference type="Proteomes" id="UP000623129">
    <property type="component" value="Unassembled WGS sequence"/>
</dbReference>
<evidence type="ECO:0000313" key="4">
    <source>
        <dbReference type="Proteomes" id="UP000623129"/>
    </source>
</evidence>
<accession>A0A833QVR8</accession>
<evidence type="ECO:0000313" key="3">
    <source>
        <dbReference type="EMBL" id="KAF3333820.1"/>
    </source>
</evidence>
<sequence>MEQKDFLSSLHLVQKPPAKPWRKTDNVPAAPRVYRVEPRGFRDLVQKLTGKPPRQLKESVVPPPPLELESTQMNKQLFITEDKTGISDGIRSPTAGLVSPSFYSAWCSFPLLSPAWMAGLDNTSEAVP</sequence>
<proteinExistence type="predicted"/>
<gene>
    <name evidence="3" type="ORF">FCM35_KLT01511</name>
</gene>
<comment type="caution">
    <text evidence="3">The sequence shown here is derived from an EMBL/GenBank/DDBJ whole genome shotgun (WGS) entry which is preliminary data.</text>
</comment>
<dbReference type="InterPro" id="IPR039610">
    <property type="entry name" value="VQ29"/>
</dbReference>
<dbReference type="EMBL" id="SWLB01000010">
    <property type="protein sequence ID" value="KAF3333820.1"/>
    <property type="molecule type" value="Genomic_DNA"/>
</dbReference>